<evidence type="ECO:0000313" key="3">
    <source>
        <dbReference type="Proteomes" id="UP000823388"/>
    </source>
</evidence>
<dbReference type="EMBL" id="CM029039">
    <property type="protein sequence ID" value="KAG2642159.1"/>
    <property type="molecule type" value="Genomic_DNA"/>
</dbReference>
<organism evidence="2 3">
    <name type="scientific">Panicum virgatum</name>
    <name type="common">Blackwell switchgrass</name>
    <dbReference type="NCBI Taxonomy" id="38727"/>
    <lineage>
        <taxon>Eukaryota</taxon>
        <taxon>Viridiplantae</taxon>
        <taxon>Streptophyta</taxon>
        <taxon>Embryophyta</taxon>
        <taxon>Tracheophyta</taxon>
        <taxon>Spermatophyta</taxon>
        <taxon>Magnoliopsida</taxon>
        <taxon>Liliopsida</taxon>
        <taxon>Poales</taxon>
        <taxon>Poaceae</taxon>
        <taxon>PACMAD clade</taxon>
        <taxon>Panicoideae</taxon>
        <taxon>Panicodae</taxon>
        <taxon>Paniceae</taxon>
        <taxon>Panicinae</taxon>
        <taxon>Panicum</taxon>
        <taxon>Panicum sect. Hiantes</taxon>
    </lineage>
</organism>
<comment type="caution">
    <text evidence="2">The sequence shown here is derived from an EMBL/GenBank/DDBJ whole genome shotgun (WGS) entry which is preliminary data.</text>
</comment>
<evidence type="ECO:0008006" key="4">
    <source>
        <dbReference type="Google" id="ProtNLM"/>
    </source>
</evidence>
<feature type="region of interest" description="Disordered" evidence="1">
    <location>
        <begin position="1"/>
        <end position="25"/>
    </location>
</feature>
<keyword evidence="3" id="KW-1185">Reference proteome</keyword>
<gene>
    <name evidence="2" type="ORF">PVAP13_2KG260200</name>
</gene>
<sequence>MAAPPSPPPRSDEELDQSSQDHGADALHHAAGVTRQVDGLRRRRQVLPAADHRESGGARAGGGPLVRFAEASVLRMLDFLDTALNDDQAAAETLPGMLQVYTYVVDDSPSPAMFKEAQGTATIFDAMNGVFLRKRSKLSDAVWSMVEKVRASFMADDCWRRRRGGDGGREGRRPAVCLAYASEWTRLRKVGSALSVEPEPCNRLNT</sequence>
<reference evidence="2" key="1">
    <citation type="submission" date="2020-05" db="EMBL/GenBank/DDBJ databases">
        <title>WGS assembly of Panicum virgatum.</title>
        <authorList>
            <person name="Lovell J.T."/>
            <person name="Jenkins J."/>
            <person name="Shu S."/>
            <person name="Juenger T.E."/>
            <person name="Schmutz J."/>
        </authorList>
    </citation>
    <scope>NUCLEOTIDE SEQUENCE</scope>
    <source>
        <strain evidence="2">AP13</strain>
    </source>
</reference>
<name>A0A8T0WG91_PANVG</name>
<dbReference type="Proteomes" id="UP000823388">
    <property type="component" value="Chromosome 2K"/>
</dbReference>
<accession>A0A8T0WG91</accession>
<evidence type="ECO:0000256" key="1">
    <source>
        <dbReference type="SAM" id="MobiDB-lite"/>
    </source>
</evidence>
<protein>
    <recommendedName>
        <fullName evidence="4">Exocyst subunit Exo70 family protein</fullName>
    </recommendedName>
</protein>
<dbReference type="AlphaFoldDB" id="A0A8T0WG91"/>
<evidence type="ECO:0000313" key="2">
    <source>
        <dbReference type="EMBL" id="KAG2642159.1"/>
    </source>
</evidence>
<proteinExistence type="predicted"/>